<dbReference type="HOGENOM" id="CLU_717365_0_0_9"/>
<dbReference type="RefSeq" id="WP_025336455.1">
    <property type="nucleotide sequence ID" value="NZ_CP004078.1"/>
</dbReference>
<dbReference type="Proteomes" id="UP000019772">
    <property type="component" value="Chromosome"/>
</dbReference>
<reference evidence="1 2" key="1">
    <citation type="journal article" date="2014" name="PLoS Genet.">
        <title>Comparative Genomic Analysis of N2-Fixing and Non-N2-Fixing Paenibacillus spp.: Organization, Evolution and Expression of the Nitrogen Fixation Genes.</title>
        <authorList>
            <person name="Xie J.B."/>
            <person name="Du Z."/>
            <person name="Bai L."/>
            <person name="Tian C."/>
            <person name="Zhang Y."/>
            <person name="Xie J.Y."/>
            <person name="Wang T."/>
            <person name="Liu X."/>
            <person name="Chen X."/>
            <person name="Cheng Q."/>
            <person name="Chen S."/>
            <person name="Li J."/>
        </authorList>
    </citation>
    <scope>NUCLEOTIDE SEQUENCE [LARGE SCALE GENOMIC DNA]</scope>
    <source>
        <strain evidence="1 2">T27</strain>
    </source>
</reference>
<sequence>MKKRWDAQMVLREFSLFVLSGESITPKNMKAKRNDLLVQIRRKFGSYQSFVERLGYDYEEVIGFTVWSKDRIAMEIQARQEEGKSVKRADMEKECPALLSAAIKYFGSFKAATEACGLPYEENLGFTWWDRGKVIREFLQMYGDESVTTVSQLRDKNRGLDHAIRKIFGTYDAICEELGLDVTKIRPEVYEWSAEDLLRVLKDCRSKGMPLNVMSVHSVFPSAVKVATRHFGSYAAALSEIGEEYPLHAEDHLRTSAMGHEFESLLAEAFTLIRPDFQYHYRGFAGIVPDFYGAATRQIVDAKLSSWSIFNCDTVKKYTPYCTDLTVVYLRGPDIKHGIDNLTLVPVSDYYEELNAAGHAGMVAKFERIRRTIPECAATPELIAA</sequence>
<name>X4ZHJ8_9BACL</name>
<dbReference type="AlphaFoldDB" id="X4ZHJ8"/>
<dbReference type="PATRIC" id="fig|1268072.3.peg.4222"/>
<accession>X4ZHJ8</accession>
<dbReference type="STRING" id="1268072.PSAB_20500"/>
<evidence type="ECO:0000313" key="2">
    <source>
        <dbReference type="Proteomes" id="UP000019772"/>
    </source>
</evidence>
<dbReference type="EMBL" id="CP004078">
    <property type="protein sequence ID" value="AHV98991.1"/>
    <property type="molecule type" value="Genomic_DNA"/>
</dbReference>
<gene>
    <name evidence="1" type="ORF">PSAB_20500</name>
</gene>
<dbReference type="OrthoDB" id="2974020at2"/>
<dbReference type="eggNOG" id="COG1476">
    <property type="taxonomic scope" value="Bacteria"/>
</dbReference>
<protein>
    <submittedName>
        <fullName evidence="1">Uncharacterized protein</fullName>
    </submittedName>
</protein>
<organism evidence="1 2">
    <name type="scientific">Paenibacillus sabinae T27</name>
    <dbReference type="NCBI Taxonomy" id="1268072"/>
    <lineage>
        <taxon>Bacteria</taxon>
        <taxon>Bacillati</taxon>
        <taxon>Bacillota</taxon>
        <taxon>Bacilli</taxon>
        <taxon>Bacillales</taxon>
        <taxon>Paenibacillaceae</taxon>
        <taxon>Paenibacillus</taxon>
    </lineage>
</organism>
<proteinExistence type="predicted"/>
<keyword evidence="2" id="KW-1185">Reference proteome</keyword>
<evidence type="ECO:0000313" key="1">
    <source>
        <dbReference type="EMBL" id="AHV98991.1"/>
    </source>
</evidence>
<dbReference type="KEGG" id="psab:PSAB_20500"/>